<dbReference type="AlphaFoldDB" id="A0A2S4PN76"/>
<gene>
    <name evidence="1" type="ORF">EPUL_004469</name>
</gene>
<name>A0A2S4PN76_9PEZI</name>
<proteinExistence type="predicted"/>
<accession>A0A2S4PN76</accession>
<reference evidence="1 2" key="1">
    <citation type="submission" date="2017-10" db="EMBL/GenBank/DDBJ databases">
        <title>Development of genomic resources for the powdery mildew, Erysiphe pulchra.</title>
        <authorList>
            <person name="Wadl P.A."/>
            <person name="Mack B.M."/>
            <person name="Moore G."/>
            <person name="Beltz S.B."/>
        </authorList>
    </citation>
    <scope>NUCLEOTIDE SEQUENCE [LARGE SCALE GENOMIC DNA]</scope>
    <source>
        <strain evidence="1">Cflorida</strain>
    </source>
</reference>
<sequence>MSRWGFHIQFMPHRKGRLEARGNNPCYAEASNKYLLRILEANLPPKQSKLFPYYTTRIRKLSENSTKGEIWTSNRPSGWETGGEASEKSATNYLLIDGGMVTYVIDHVPRKLTYLEGKSWNVTEEDVRAEVQSITALVPIMVTWSRKTLTTPLLIGNIVVHLKQTTTPFRLFSSSSTVVILIQEPWVISQREGRILEKHSDYTPFCVIDPGDIHRRLMTYVKK</sequence>
<dbReference type="Proteomes" id="UP000237438">
    <property type="component" value="Unassembled WGS sequence"/>
</dbReference>
<protein>
    <submittedName>
        <fullName evidence="1">Uncharacterized protein</fullName>
    </submittedName>
</protein>
<evidence type="ECO:0000313" key="2">
    <source>
        <dbReference type="Proteomes" id="UP000237438"/>
    </source>
</evidence>
<feature type="non-terminal residue" evidence="1">
    <location>
        <position position="223"/>
    </location>
</feature>
<organism evidence="1 2">
    <name type="scientific">Erysiphe pulchra</name>
    <dbReference type="NCBI Taxonomy" id="225359"/>
    <lineage>
        <taxon>Eukaryota</taxon>
        <taxon>Fungi</taxon>
        <taxon>Dikarya</taxon>
        <taxon>Ascomycota</taxon>
        <taxon>Pezizomycotina</taxon>
        <taxon>Leotiomycetes</taxon>
        <taxon>Erysiphales</taxon>
        <taxon>Erysiphaceae</taxon>
        <taxon>Erysiphe</taxon>
    </lineage>
</organism>
<dbReference type="OrthoDB" id="4927086at2759"/>
<evidence type="ECO:0000313" key="1">
    <source>
        <dbReference type="EMBL" id="POS83477.1"/>
    </source>
</evidence>
<comment type="caution">
    <text evidence="1">The sequence shown here is derived from an EMBL/GenBank/DDBJ whole genome shotgun (WGS) entry which is preliminary data.</text>
</comment>
<dbReference type="EMBL" id="PEDP01001557">
    <property type="protein sequence ID" value="POS83477.1"/>
    <property type="molecule type" value="Genomic_DNA"/>
</dbReference>
<keyword evidence="2" id="KW-1185">Reference proteome</keyword>